<feature type="region of interest" description="Disordered" evidence="1">
    <location>
        <begin position="1"/>
        <end position="132"/>
    </location>
</feature>
<keyword evidence="3" id="KW-1185">Reference proteome</keyword>
<evidence type="ECO:0000313" key="2">
    <source>
        <dbReference type="EMBL" id="KAG5680041.1"/>
    </source>
</evidence>
<feature type="compositionally biased region" description="Basic and acidic residues" evidence="1">
    <location>
        <begin position="90"/>
        <end position="100"/>
    </location>
</feature>
<evidence type="ECO:0000256" key="1">
    <source>
        <dbReference type="SAM" id="MobiDB-lite"/>
    </source>
</evidence>
<accession>A0A9J6CCZ2</accession>
<feature type="compositionally biased region" description="Basic residues" evidence="1">
    <location>
        <begin position="56"/>
        <end position="73"/>
    </location>
</feature>
<protein>
    <submittedName>
        <fullName evidence="2">Uncharacterized protein</fullName>
    </submittedName>
</protein>
<sequence>MDTKDIDINDQIESKRPRRSCVLAEKLTTKSENSDGDFSEASEPDNNKDEDFTLNKPKKKKPKSAKKLKRKKERNSEKTAKEAPSWSQVEKAHRSLEQKYAEQYYDSTSEEECAEEEEEEEEIIEQPILKPELVTEPVKKKKIVIRPWNPGWYTMPH</sequence>
<proteinExistence type="predicted"/>
<dbReference type="OrthoDB" id="10645717at2759"/>
<feature type="compositionally biased region" description="Acidic residues" evidence="1">
    <location>
        <begin position="34"/>
        <end position="43"/>
    </location>
</feature>
<organism evidence="2 3">
    <name type="scientific">Polypedilum vanderplanki</name>
    <name type="common">Sleeping chironomid midge</name>
    <dbReference type="NCBI Taxonomy" id="319348"/>
    <lineage>
        <taxon>Eukaryota</taxon>
        <taxon>Metazoa</taxon>
        <taxon>Ecdysozoa</taxon>
        <taxon>Arthropoda</taxon>
        <taxon>Hexapoda</taxon>
        <taxon>Insecta</taxon>
        <taxon>Pterygota</taxon>
        <taxon>Neoptera</taxon>
        <taxon>Endopterygota</taxon>
        <taxon>Diptera</taxon>
        <taxon>Nematocera</taxon>
        <taxon>Chironomoidea</taxon>
        <taxon>Chironomidae</taxon>
        <taxon>Chironominae</taxon>
        <taxon>Polypedilum</taxon>
        <taxon>Polypedilum</taxon>
    </lineage>
</organism>
<evidence type="ECO:0000313" key="3">
    <source>
        <dbReference type="Proteomes" id="UP001107558"/>
    </source>
</evidence>
<dbReference type="EMBL" id="JADBJN010000001">
    <property type="protein sequence ID" value="KAG5680041.1"/>
    <property type="molecule type" value="Genomic_DNA"/>
</dbReference>
<gene>
    <name evidence="2" type="ORF">PVAND_009572</name>
</gene>
<dbReference type="Proteomes" id="UP001107558">
    <property type="component" value="Chromosome 1"/>
</dbReference>
<dbReference type="AlphaFoldDB" id="A0A9J6CCZ2"/>
<feature type="compositionally biased region" description="Acidic residues" evidence="1">
    <location>
        <begin position="108"/>
        <end position="124"/>
    </location>
</feature>
<name>A0A9J6CCZ2_POLVA</name>
<comment type="caution">
    <text evidence="2">The sequence shown here is derived from an EMBL/GenBank/DDBJ whole genome shotgun (WGS) entry which is preliminary data.</text>
</comment>
<feature type="compositionally biased region" description="Basic and acidic residues" evidence="1">
    <location>
        <begin position="1"/>
        <end position="15"/>
    </location>
</feature>
<reference evidence="2" key="1">
    <citation type="submission" date="2021-03" db="EMBL/GenBank/DDBJ databases">
        <title>Chromosome level genome of the anhydrobiotic midge Polypedilum vanderplanki.</title>
        <authorList>
            <person name="Yoshida Y."/>
            <person name="Kikawada T."/>
            <person name="Gusev O."/>
        </authorList>
    </citation>
    <scope>NUCLEOTIDE SEQUENCE</scope>
    <source>
        <strain evidence="2">NIAS01</strain>
        <tissue evidence="2">Whole body or cell culture</tissue>
    </source>
</reference>